<evidence type="ECO:0000259" key="8">
    <source>
        <dbReference type="PROSITE" id="PS50053"/>
    </source>
</evidence>
<dbReference type="Gene3D" id="1.10.10.790">
    <property type="entry name" value="Surp module"/>
    <property type="match status" value="2"/>
</dbReference>
<feature type="region of interest" description="Disordered" evidence="7">
    <location>
        <begin position="344"/>
        <end position="373"/>
    </location>
</feature>
<reference evidence="10 11" key="1">
    <citation type="submission" date="2020-12" db="EMBL/GenBank/DDBJ databases">
        <title>Metabolic potential, ecology and presence of endohyphal bacteria is reflected in genomic diversity of Mucoromycotina.</title>
        <authorList>
            <person name="Muszewska A."/>
            <person name="Okrasinska A."/>
            <person name="Steczkiewicz K."/>
            <person name="Drgas O."/>
            <person name="Orlowska M."/>
            <person name="Perlinska-Lenart U."/>
            <person name="Aleksandrzak-Piekarczyk T."/>
            <person name="Szatraj K."/>
            <person name="Zielenkiewicz U."/>
            <person name="Pilsyk S."/>
            <person name="Malc E."/>
            <person name="Mieczkowski P."/>
            <person name="Kruszewska J.S."/>
            <person name="Biernat P."/>
            <person name="Pawlowska J."/>
        </authorList>
    </citation>
    <scope>NUCLEOTIDE SEQUENCE [LARGE SCALE GENOMIC DNA]</scope>
    <source>
        <strain evidence="10 11">CBS 142.35</strain>
    </source>
</reference>
<dbReference type="FunFam" id="1.10.10.790:FF:000001">
    <property type="entry name" value="Splicing factor 3a, subunit 1"/>
    <property type="match status" value="1"/>
</dbReference>
<keyword evidence="3" id="KW-0747">Spliceosome</keyword>
<dbReference type="InterPro" id="IPR022030">
    <property type="entry name" value="SF3A1_dom"/>
</dbReference>
<dbReference type="SUPFAM" id="SSF109905">
    <property type="entry name" value="Surp module (SWAP domain)"/>
    <property type="match status" value="2"/>
</dbReference>
<feature type="compositionally biased region" description="Polar residues" evidence="7">
    <location>
        <begin position="1"/>
        <end position="21"/>
    </location>
</feature>
<evidence type="ECO:0000256" key="1">
    <source>
        <dbReference type="ARBA" id="ARBA00004123"/>
    </source>
</evidence>
<dbReference type="InterPro" id="IPR029071">
    <property type="entry name" value="Ubiquitin-like_domsf"/>
</dbReference>
<proteinExistence type="predicted"/>
<dbReference type="CDD" id="cd01800">
    <property type="entry name" value="Ubl_SF3a120"/>
    <property type="match status" value="1"/>
</dbReference>
<feature type="compositionally biased region" description="Pro residues" evidence="7">
    <location>
        <begin position="548"/>
        <end position="557"/>
    </location>
</feature>
<evidence type="ECO:0000256" key="7">
    <source>
        <dbReference type="SAM" id="MobiDB-lite"/>
    </source>
</evidence>
<dbReference type="SUPFAM" id="SSF54236">
    <property type="entry name" value="Ubiquitin-like"/>
    <property type="match status" value="1"/>
</dbReference>
<dbReference type="Gene3D" id="3.10.20.90">
    <property type="entry name" value="Phosphatidylinositol 3-kinase Catalytic Subunit, Chain A, domain 1"/>
    <property type="match status" value="1"/>
</dbReference>
<evidence type="ECO:0000256" key="4">
    <source>
        <dbReference type="ARBA" id="ARBA00022737"/>
    </source>
</evidence>
<dbReference type="PANTHER" id="PTHR15316">
    <property type="entry name" value="SPLICEOSOME ASSOCIATED PROTEIN 114/SWAP SPLICING FACTOR-RELATED"/>
    <property type="match status" value="1"/>
</dbReference>
<feature type="compositionally biased region" description="Low complexity" evidence="7">
    <location>
        <begin position="685"/>
        <end position="702"/>
    </location>
</feature>
<dbReference type="PROSITE" id="PS50128">
    <property type="entry name" value="SURP"/>
    <property type="match status" value="2"/>
</dbReference>
<feature type="compositionally biased region" description="Basic and acidic residues" evidence="7">
    <location>
        <begin position="635"/>
        <end position="644"/>
    </location>
</feature>
<evidence type="ECO:0000256" key="2">
    <source>
        <dbReference type="ARBA" id="ARBA00022664"/>
    </source>
</evidence>
<evidence type="ECO:0000313" key="10">
    <source>
        <dbReference type="EMBL" id="KAG2226097.1"/>
    </source>
</evidence>
<dbReference type="GO" id="GO:0003723">
    <property type="term" value="F:RNA binding"/>
    <property type="evidence" value="ECO:0007669"/>
    <property type="project" value="InterPro"/>
</dbReference>
<keyword evidence="4" id="KW-0677">Repeat</keyword>
<dbReference type="Pfam" id="PF01805">
    <property type="entry name" value="Surp"/>
    <property type="match status" value="2"/>
</dbReference>
<dbReference type="InterPro" id="IPR035563">
    <property type="entry name" value="SF3As1_ubi"/>
</dbReference>
<feature type="region of interest" description="Disordered" evidence="7">
    <location>
        <begin position="1"/>
        <end position="61"/>
    </location>
</feature>
<dbReference type="InterPro" id="IPR000061">
    <property type="entry name" value="Surp"/>
</dbReference>
<feature type="region of interest" description="Disordered" evidence="7">
    <location>
        <begin position="624"/>
        <end position="702"/>
    </location>
</feature>
<dbReference type="OrthoDB" id="447637at2759"/>
<protein>
    <recommendedName>
        <fullName evidence="12">Splicing factor 3A subunit 1</fullName>
    </recommendedName>
</protein>
<dbReference type="AlphaFoldDB" id="A0A8H7SB58"/>
<feature type="compositionally biased region" description="Acidic residues" evidence="7">
    <location>
        <begin position="344"/>
        <end position="356"/>
    </location>
</feature>
<evidence type="ECO:0000256" key="3">
    <source>
        <dbReference type="ARBA" id="ARBA00022728"/>
    </source>
</evidence>
<feature type="region of interest" description="Disordered" evidence="7">
    <location>
        <begin position="535"/>
        <end position="586"/>
    </location>
</feature>
<comment type="subcellular location">
    <subcellularLocation>
        <location evidence="1">Nucleus</location>
    </subcellularLocation>
</comment>
<feature type="domain" description="SURP motif" evidence="9">
    <location>
        <begin position="172"/>
        <end position="214"/>
    </location>
</feature>
<comment type="caution">
    <text evidence="10">The sequence shown here is derived from an EMBL/GenBank/DDBJ whole genome shotgun (WGS) entry which is preliminary data.</text>
</comment>
<dbReference type="PANTHER" id="PTHR15316:SF1">
    <property type="entry name" value="SPLICING FACTOR 3A SUBUNIT 1"/>
    <property type="match status" value="1"/>
</dbReference>
<dbReference type="Pfam" id="PF12230">
    <property type="entry name" value="PRP21_like_P"/>
    <property type="match status" value="1"/>
</dbReference>
<gene>
    <name evidence="10" type="ORF">INT45_011714</name>
</gene>
<evidence type="ECO:0008006" key="12">
    <source>
        <dbReference type="Google" id="ProtNLM"/>
    </source>
</evidence>
<dbReference type="GO" id="GO:0071004">
    <property type="term" value="C:U2-type prespliceosome"/>
    <property type="evidence" value="ECO:0007669"/>
    <property type="project" value="TreeGrafter"/>
</dbReference>
<dbReference type="InterPro" id="IPR035967">
    <property type="entry name" value="SWAP/Surp_sf"/>
</dbReference>
<keyword evidence="11" id="KW-1185">Reference proteome</keyword>
<sequence length="810" mass="89865">MATAALNQSDPMNVDSSAANGTTEETSSSPPPPVKKESTGADETEVDAAAPTTEVEEKKPIVGIIYPPPNIRETIDTAAGILANKPPQLEDRIRENEKHNAKFCFLNPSDPYHAYYQFKLQEAREGKLPTKSVTKEEKVDLDLDQMDLRPKEPEPFEFSASMPAMSAQDLDIMKLTAQFAARNGRNFINQLAQRESRNYQFDFLRPSHSLFPFFTELVKQYTKVLAPPADLKEKLKENTQNKHRILSRVKERVEWVAWVEAERKKKADEDEKERLAYASIDWHDFVIVETVEFTETDDQMDLPPPMSLSELENMSLAQKNMNSIIQPTQEEKAGDVEMDIEDVDMEESDNEEEEEQQQQPQQQQIKVPDTSAPFKIRTDYKPKVLGTVQPKTQEATQICPRCGERIPMSEMDEHMRIELLDPKWKEQKLAAEAKKKDSNLLQEGTDVAKILKNFSGYRTDIFGSEETEIGKKVHEGEGVGGTIVEGGVAAEEEPKKKERVIWDGHSATINLATQRAQQHTSIEEQIAAIHRSKGFIGDQVGPSFPNQSIPPPQPGQQPPAFYGAPPHQQQTPVPIPAEGGGAFNNQLPNMYAQQQQQPQTQPLPVPTMVTPEQQTVTEGIETATRKAEDEAEGQTDAKRQRLDNNESISSDTVTAVPAPSTITPVATTPVTPVTPTATPTPPTNTTPIPVTTTPLTNNTRPNIPLTGSNATAWSDQTTSITLNIVTPNMPEKPEWNLKGDTISISDLLPSTLISTVKDRISSQLGMPAGKQKLTTTTGNNVVLNNSKSLQFYGIMNNNTISLGLKERGKK</sequence>
<evidence type="ECO:0000256" key="5">
    <source>
        <dbReference type="ARBA" id="ARBA00023187"/>
    </source>
</evidence>
<dbReference type="EMBL" id="JAEPRB010000020">
    <property type="protein sequence ID" value="KAG2226097.1"/>
    <property type="molecule type" value="Genomic_DNA"/>
</dbReference>
<dbReference type="GO" id="GO:0071013">
    <property type="term" value="C:catalytic step 2 spliceosome"/>
    <property type="evidence" value="ECO:0007669"/>
    <property type="project" value="TreeGrafter"/>
</dbReference>
<dbReference type="GO" id="GO:0005686">
    <property type="term" value="C:U2 snRNP"/>
    <property type="evidence" value="ECO:0007669"/>
    <property type="project" value="TreeGrafter"/>
</dbReference>
<keyword evidence="6" id="KW-0539">Nucleus</keyword>
<dbReference type="SMART" id="SM00648">
    <property type="entry name" value="SWAP"/>
    <property type="match status" value="2"/>
</dbReference>
<evidence type="ECO:0000313" key="11">
    <source>
        <dbReference type="Proteomes" id="UP000646827"/>
    </source>
</evidence>
<dbReference type="InterPro" id="IPR045146">
    <property type="entry name" value="SF3A1"/>
</dbReference>
<accession>A0A8H7SB58</accession>
<feature type="compositionally biased region" description="Low complexity" evidence="7">
    <location>
        <begin position="652"/>
        <end position="677"/>
    </location>
</feature>
<dbReference type="GO" id="GO:0000381">
    <property type="term" value="P:regulation of alternative mRNA splicing, via spliceosome"/>
    <property type="evidence" value="ECO:0007669"/>
    <property type="project" value="TreeGrafter"/>
</dbReference>
<dbReference type="Proteomes" id="UP000646827">
    <property type="component" value="Unassembled WGS sequence"/>
</dbReference>
<evidence type="ECO:0000256" key="6">
    <source>
        <dbReference type="ARBA" id="ARBA00023242"/>
    </source>
</evidence>
<evidence type="ECO:0000259" key="9">
    <source>
        <dbReference type="PROSITE" id="PS50128"/>
    </source>
</evidence>
<dbReference type="PROSITE" id="PS50053">
    <property type="entry name" value="UBIQUITIN_2"/>
    <property type="match status" value="1"/>
</dbReference>
<organism evidence="10 11">
    <name type="scientific">Circinella minor</name>
    <dbReference type="NCBI Taxonomy" id="1195481"/>
    <lineage>
        <taxon>Eukaryota</taxon>
        <taxon>Fungi</taxon>
        <taxon>Fungi incertae sedis</taxon>
        <taxon>Mucoromycota</taxon>
        <taxon>Mucoromycotina</taxon>
        <taxon>Mucoromycetes</taxon>
        <taxon>Mucorales</taxon>
        <taxon>Lichtheimiaceae</taxon>
        <taxon>Circinella</taxon>
    </lineage>
</organism>
<keyword evidence="2" id="KW-0507">mRNA processing</keyword>
<name>A0A8H7SB58_9FUNG</name>
<feature type="domain" description="SURP motif" evidence="9">
    <location>
        <begin position="74"/>
        <end position="116"/>
    </location>
</feature>
<keyword evidence="5" id="KW-0508">mRNA splicing</keyword>
<feature type="domain" description="Ubiquitin-like" evidence="8">
    <location>
        <begin position="720"/>
        <end position="809"/>
    </location>
</feature>
<dbReference type="InterPro" id="IPR000626">
    <property type="entry name" value="Ubiquitin-like_dom"/>
</dbReference>
<dbReference type="GO" id="GO:0045292">
    <property type="term" value="P:mRNA cis splicing, via spliceosome"/>
    <property type="evidence" value="ECO:0007669"/>
    <property type="project" value="InterPro"/>
</dbReference>
<dbReference type="FunFam" id="1.10.10.790:FF:000002">
    <property type="entry name" value="Splicing factor 3A subunit 1"/>
    <property type="match status" value="1"/>
</dbReference>